<feature type="domain" description="Transposase InsH N-terminal" evidence="9">
    <location>
        <begin position="16"/>
        <end position="114"/>
    </location>
</feature>
<comment type="caution">
    <text evidence="11">The sequence shown here is derived from an EMBL/GenBank/DDBJ whole genome shotgun (WGS) entry which is preliminary data.</text>
</comment>
<dbReference type="PROSITE" id="PS00584">
    <property type="entry name" value="PFKB_KINASES_2"/>
    <property type="match status" value="1"/>
</dbReference>
<evidence type="ECO:0000256" key="4">
    <source>
        <dbReference type="ARBA" id="ARBA00022777"/>
    </source>
</evidence>
<name>A0A6L6JH41_9RHOB</name>
<feature type="domain" description="DUF2090" evidence="10">
    <location>
        <begin position="446"/>
        <end position="754"/>
    </location>
</feature>
<evidence type="ECO:0000256" key="2">
    <source>
        <dbReference type="ARBA" id="ARBA00022578"/>
    </source>
</evidence>
<dbReference type="InterPro" id="IPR002173">
    <property type="entry name" value="Carboh/pur_kinase_PfkB_CS"/>
</dbReference>
<dbReference type="PANTHER" id="PTHR35604">
    <property type="entry name" value="TRANSPOSASE INSH FOR INSERTION SEQUENCE ELEMENT IS5A-RELATED"/>
    <property type="match status" value="1"/>
</dbReference>
<feature type="region of interest" description="Disordered" evidence="7">
    <location>
        <begin position="160"/>
        <end position="231"/>
    </location>
</feature>
<keyword evidence="5" id="KW-0238">DNA-binding</keyword>
<sequence>MRGTDEKSGSLFSYVDLEERIPARHPLRKIRQVVNDALASLDGDFDHLYVDFGRPSIAPERLIRASLLQILFSVRSERQLMEQMQYNLLFRWFVGLGIDDPVWVPTVFTKNRDRLLTTEMSRKVMAAILAHRDVAPLLSDDHFSVDGTLIKAWASMKSFKPKAADTPPEDEGPGDPPAQDVAPDIQTAETKPETTPMSRPSHRNRNAEVDFKGEKRSNKTHASTSDPEARLYKKSAGTGAVLCFMGHALMENRNGLIVQGDLTLSHPRTEAAVLKALKVARKNGLQTALDIDYRPNLWGVARHGDGESRFVESAAVTSKLQSTLHLFDLIVGTEEEFHIAGGTTDTIKALQAVRAVSDATLVCKRGAAGAVAFEDAIESWDCGQTGPGFPIEVFNVLGAGDGFFSGLLKGWLDGEPWPRALEYANACGAFAVSRHGCTPAYPSLAELEFFLKRGVVRPDLRNDGPLEQIHLATNRTNPGAGDWSTMRVFAFDHRSQLEEMPGYTPEKGGTFKQLCLKAALTVADGRPGYGILCDNRIGRRALHLAAGTGLWTGRPCEWPGSRPLRLEPELGPDCGGLLQWARENVVKVLCFCHPDDDAALWSDQIATVERLFSAARRNGLEFLLEVIPSKVAPVDDTTTATLIRRFYGAGIYPDWWKLEPMATRAAWQNAIDAIEEHDRHTRGIVVLGLDASEEELAASFGVAAGFDLVRGFAVGRTIFGQAARDWLSGRIGDEEAVARMAARYQGLCDSWDRAANNRAAA</sequence>
<feature type="domain" description="Carbohydrate kinase PfkB" evidence="8">
    <location>
        <begin position="316"/>
        <end position="442"/>
    </location>
</feature>
<keyword evidence="2" id="KW-0815">Transposition</keyword>
<dbReference type="GO" id="GO:0016301">
    <property type="term" value="F:kinase activity"/>
    <property type="evidence" value="ECO:0007669"/>
    <property type="project" value="UniProtKB-KW"/>
</dbReference>
<reference evidence="11 12" key="1">
    <citation type="submission" date="2019-11" db="EMBL/GenBank/DDBJ databases">
        <authorList>
            <person name="Dong K."/>
        </authorList>
    </citation>
    <scope>NUCLEOTIDE SEQUENCE [LARGE SCALE GENOMIC DNA]</scope>
    <source>
        <strain evidence="11 12">NBRC 111993</strain>
    </source>
</reference>
<dbReference type="GO" id="GO:0006310">
    <property type="term" value="P:DNA recombination"/>
    <property type="evidence" value="ECO:0007669"/>
    <property type="project" value="UniProtKB-KW"/>
</dbReference>
<dbReference type="OrthoDB" id="9792663at2"/>
<accession>A0A6L6JH41</accession>
<keyword evidence="3" id="KW-0808">Transferase</keyword>
<evidence type="ECO:0000256" key="3">
    <source>
        <dbReference type="ARBA" id="ARBA00022679"/>
    </source>
</evidence>
<dbReference type="InterPro" id="IPR011611">
    <property type="entry name" value="PfkB_dom"/>
</dbReference>
<dbReference type="SUPFAM" id="SSF53613">
    <property type="entry name" value="Ribokinase-like"/>
    <property type="match status" value="1"/>
</dbReference>
<evidence type="ECO:0000256" key="7">
    <source>
        <dbReference type="SAM" id="MobiDB-lite"/>
    </source>
</evidence>
<feature type="compositionally biased region" description="Basic and acidic residues" evidence="7">
    <location>
        <begin position="205"/>
        <end position="217"/>
    </location>
</feature>
<dbReference type="Gene3D" id="3.20.20.70">
    <property type="entry name" value="Aldolase class I"/>
    <property type="match status" value="1"/>
</dbReference>
<evidence type="ECO:0000259" key="10">
    <source>
        <dbReference type="Pfam" id="PF09863"/>
    </source>
</evidence>
<dbReference type="Pfam" id="PF00294">
    <property type="entry name" value="PfkB"/>
    <property type="match status" value="1"/>
</dbReference>
<evidence type="ECO:0000313" key="12">
    <source>
        <dbReference type="Proteomes" id="UP000478183"/>
    </source>
</evidence>
<dbReference type="EMBL" id="WMIE01000015">
    <property type="protein sequence ID" value="MTH79454.1"/>
    <property type="molecule type" value="Genomic_DNA"/>
</dbReference>
<dbReference type="InterPro" id="IPR013785">
    <property type="entry name" value="Aldolase_TIM"/>
</dbReference>
<dbReference type="InterPro" id="IPR018659">
    <property type="entry name" value="DUF2090"/>
</dbReference>
<dbReference type="InterPro" id="IPR008490">
    <property type="entry name" value="Transposase_InsH_N"/>
</dbReference>
<evidence type="ECO:0000259" key="9">
    <source>
        <dbReference type="Pfam" id="PF05598"/>
    </source>
</evidence>
<dbReference type="NCBIfam" id="NF033581">
    <property type="entry name" value="transpos_IS5_4"/>
    <property type="match status" value="1"/>
</dbReference>
<dbReference type="Gene3D" id="3.40.1190.20">
    <property type="match status" value="1"/>
</dbReference>
<dbReference type="PANTHER" id="PTHR35604:SF2">
    <property type="entry name" value="TRANSPOSASE INSH FOR INSERTION SEQUENCE ELEMENT IS5A-RELATED"/>
    <property type="match status" value="1"/>
</dbReference>
<keyword evidence="6" id="KW-0233">DNA recombination</keyword>
<organism evidence="11 12">
    <name type="scientific">Paracoccus aestuariivivens</name>
    <dbReference type="NCBI Taxonomy" id="1820333"/>
    <lineage>
        <taxon>Bacteria</taxon>
        <taxon>Pseudomonadati</taxon>
        <taxon>Pseudomonadota</taxon>
        <taxon>Alphaproteobacteria</taxon>
        <taxon>Rhodobacterales</taxon>
        <taxon>Paracoccaceae</taxon>
        <taxon>Paracoccus</taxon>
    </lineage>
</organism>
<dbReference type="GO" id="GO:0032196">
    <property type="term" value="P:transposition"/>
    <property type="evidence" value="ECO:0007669"/>
    <property type="project" value="UniProtKB-KW"/>
</dbReference>
<evidence type="ECO:0000256" key="6">
    <source>
        <dbReference type="ARBA" id="ARBA00023172"/>
    </source>
</evidence>
<dbReference type="Pfam" id="PF05598">
    <property type="entry name" value="DUF772"/>
    <property type="match status" value="1"/>
</dbReference>
<protein>
    <submittedName>
        <fullName evidence="11">IS5 family transposase</fullName>
    </submittedName>
</protein>
<evidence type="ECO:0000313" key="11">
    <source>
        <dbReference type="EMBL" id="MTH79454.1"/>
    </source>
</evidence>
<dbReference type="Proteomes" id="UP000478183">
    <property type="component" value="Unassembled WGS sequence"/>
</dbReference>
<dbReference type="AlphaFoldDB" id="A0A6L6JH41"/>
<gene>
    <name evidence="11" type="ORF">GL286_17190</name>
</gene>
<dbReference type="Pfam" id="PF09863">
    <property type="entry name" value="DUF2090"/>
    <property type="match status" value="1"/>
</dbReference>
<evidence type="ECO:0000256" key="5">
    <source>
        <dbReference type="ARBA" id="ARBA00023125"/>
    </source>
</evidence>
<keyword evidence="4" id="KW-0418">Kinase</keyword>
<keyword evidence="12" id="KW-1185">Reference proteome</keyword>
<evidence type="ECO:0000256" key="1">
    <source>
        <dbReference type="ARBA" id="ARBA00010075"/>
    </source>
</evidence>
<dbReference type="GO" id="GO:0003677">
    <property type="term" value="F:DNA binding"/>
    <property type="evidence" value="ECO:0007669"/>
    <property type="project" value="UniProtKB-KW"/>
</dbReference>
<dbReference type="InterPro" id="IPR029056">
    <property type="entry name" value="Ribokinase-like"/>
</dbReference>
<evidence type="ECO:0000259" key="8">
    <source>
        <dbReference type="Pfam" id="PF00294"/>
    </source>
</evidence>
<dbReference type="InterPro" id="IPR047959">
    <property type="entry name" value="Transpos_IS5"/>
</dbReference>
<feature type="compositionally biased region" description="Polar residues" evidence="7">
    <location>
        <begin position="187"/>
        <end position="198"/>
    </location>
</feature>
<proteinExistence type="inferred from homology"/>
<comment type="similarity">
    <text evidence="1">Belongs to the transposase 11 family.</text>
</comment>